<protein>
    <submittedName>
        <fullName evidence="2">Uncharacterized protein</fullName>
    </submittedName>
</protein>
<name>A0A1S8KYV9_9CLOT</name>
<proteinExistence type="predicted"/>
<dbReference type="RefSeq" id="WP_077835649.1">
    <property type="nucleotide sequence ID" value="NZ_CP096983.1"/>
</dbReference>
<dbReference type="PANTHER" id="PTHR30328:SF54">
    <property type="entry name" value="HTH-TYPE TRANSCRIPTIONAL REPRESSOR SCO4008"/>
    <property type="match status" value="1"/>
</dbReference>
<dbReference type="Gene3D" id="1.10.357.10">
    <property type="entry name" value="Tetracycline Repressor, domain 2"/>
    <property type="match status" value="1"/>
</dbReference>
<evidence type="ECO:0000313" key="2">
    <source>
        <dbReference type="EMBL" id="URZ12787.1"/>
    </source>
</evidence>
<sequence>MKDKILDLAAEKIRMYGLKKFTIDDIAKELKISKKTIYKYYNSKDAIIEEFFDFVIKSDKESVEAVLNDKVNFHEKINNIIYSNHKYKLPIKILKDMEIFYPEAFKKLNLLKDFKVKAVNNLLKEEIKNGHIRENINFPILCKIFEEISNTFLDYNFLLSNKLTSHEAIEEVIKIIFHGIEK</sequence>
<dbReference type="InterPro" id="IPR036271">
    <property type="entry name" value="Tet_transcr_reg_TetR-rel_C_sf"/>
</dbReference>
<dbReference type="PANTHER" id="PTHR30328">
    <property type="entry name" value="TRANSCRIPTIONAL REPRESSOR"/>
    <property type="match status" value="1"/>
</dbReference>
<evidence type="ECO:0000256" key="1">
    <source>
        <dbReference type="ARBA" id="ARBA00023125"/>
    </source>
</evidence>
<keyword evidence="3" id="KW-1185">Reference proteome</keyword>
<reference evidence="2 3" key="1">
    <citation type="submission" date="2022-04" db="EMBL/GenBank/DDBJ databases">
        <title>Genome sequence of C. roseum typestrain.</title>
        <authorList>
            <person name="Poehlein A."/>
            <person name="Schoch T."/>
            <person name="Duerre P."/>
            <person name="Daniel R."/>
        </authorList>
    </citation>
    <scope>NUCLEOTIDE SEQUENCE [LARGE SCALE GENOMIC DNA]</scope>
    <source>
        <strain evidence="2 3">DSM 7320</strain>
    </source>
</reference>
<dbReference type="AlphaFoldDB" id="A0A1S8KYV9"/>
<dbReference type="InterPro" id="IPR009057">
    <property type="entry name" value="Homeodomain-like_sf"/>
</dbReference>
<dbReference type="PROSITE" id="PS50977">
    <property type="entry name" value="HTH_TETR_2"/>
    <property type="match status" value="1"/>
</dbReference>
<dbReference type="GO" id="GO:0006355">
    <property type="term" value="P:regulation of DNA-templated transcription"/>
    <property type="evidence" value="ECO:0007669"/>
    <property type="project" value="UniProtKB-ARBA"/>
</dbReference>
<organism evidence="2 3">
    <name type="scientific">Clostridium felsineum</name>
    <dbReference type="NCBI Taxonomy" id="36839"/>
    <lineage>
        <taxon>Bacteria</taxon>
        <taxon>Bacillati</taxon>
        <taxon>Bacillota</taxon>
        <taxon>Clostridia</taxon>
        <taxon>Eubacteriales</taxon>
        <taxon>Clostridiaceae</taxon>
        <taxon>Clostridium</taxon>
    </lineage>
</organism>
<dbReference type="EMBL" id="CP096983">
    <property type="protein sequence ID" value="URZ12787.1"/>
    <property type="molecule type" value="Genomic_DNA"/>
</dbReference>
<dbReference type="SUPFAM" id="SSF48498">
    <property type="entry name" value="Tetracyclin repressor-like, C-terminal domain"/>
    <property type="match status" value="1"/>
</dbReference>
<dbReference type="InterPro" id="IPR001647">
    <property type="entry name" value="HTH_TetR"/>
</dbReference>
<dbReference type="Pfam" id="PF00440">
    <property type="entry name" value="TetR_N"/>
    <property type="match status" value="1"/>
</dbReference>
<gene>
    <name evidence="2" type="ORF">CROST_035320</name>
</gene>
<accession>A0A1S8KYV9</accession>
<dbReference type="GO" id="GO:0003677">
    <property type="term" value="F:DNA binding"/>
    <property type="evidence" value="ECO:0007669"/>
    <property type="project" value="UniProtKB-UniRule"/>
</dbReference>
<keyword evidence="1" id="KW-0238">DNA-binding</keyword>
<dbReference type="STRING" id="84029.CROST_39380"/>
<dbReference type="PRINTS" id="PR00455">
    <property type="entry name" value="HTHTETR"/>
</dbReference>
<dbReference type="InterPro" id="IPR050109">
    <property type="entry name" value="HTH-type_TetR-like_transc_reg"/>
</dbReference>
<dbReference type="Proteomes" id="UP000190951">
    <property type="component" value="Chromosome"/>
</dbReference>
<dbReference type="SUPFAM" id="SSF46689">
    <property type="entry name" value="Homeodomain-like"/>
    <property type="match status" value="1"/>
</dbReference>
<evidence type="ECO:0000313" key="3">
    <source>
        <dbReference type="Proteomes" id="UP000190951"/>
    </source>
</evidence>
<dbReference type="Gene3D" id="1.10.10.60">
    <property type="entry name" value="Homeodomain-like"/>
    <property type="match status" value="1"/>
</dbReference>
<dbReference type="KEGG" id="crw:CROST_035320"/>